<evidence type="ECO:0008006" key="3">
    <source>
        <dbReference type="Google" id="ProtNLM"/>
    </source>
</evidence>
<dbReference type="KEGG" id="csr:Cspa_c27000"/>
<evidence type="ECO:0000313" key="1">
    <source>
        <dbReference type="EMBL" id="AGF56465.1"/>
    </source>
</evidence>
<dbReference type="EMBL" id="CP004121">
    <property type="protein sequence ID" value="AGF56465.1"/>
    <property type="molecule type" value="Genomic_DNA"/>
</dbReference>
<dbReference type="AlphaFoldDB" id="M1LTU5"/>
<keyword evidence="2" id="KW-1185">Reference proteome</keyword>
<dbReference type="RefSeq" id="WP_015392784.1">
    <property type="nucleotide sequence ID" value="NC_020291.1"/>
</dbReference>
<dbReference type="OrthoDB" id="3035544at2"/>
<sequence>MSEDGEFIDIELYMYSHYLQCGHDLDKLINMSEMKKNYYIASMLVMKKQDTENNVALAELTGRLANPFIKKEE</sequence>
<organism evidence="1 2">
    <name type="scientific">Clostridium saccharoperbutylacetonicum N1-4(HMT)</name>
    <dbReference type="NCBI Taxonomy" id="931276"/>
    <lineage>
        <taxon>Bacteria</taxon>
        <taxon>Bacillati</taxon>
        <taxon>Bacillota</taxon>
        <taxon>Clostridia</taxon>
        <taxon>Eubacteriales</taxon>
        <taxon>Clostridiaceae</taxon>
        <taxon>Clostridium</taxon>
    </lineage>
</organism>
<gene>
    <name evidence="1" type="ORF">Cspa_c27000</name>
</gene>
<name>M1LTU5_9CLOT</name>
<dbReference type="PATRIC" id="fig|931276.5.peg.2712"/>
<reference evidence="1 2" key="1">
    <citation type="submission" date="2013-02" db="EMBL/GenBank/DDBJ databases">
        <title>Genome sequence of Clostridium saccharoperbutylacetonicum N1-4(HMT).</title>
        <authorList>
            <person name="Poehlein A."/>
            <person name="Daniel R."/>
        </authorList>
    </citation>
    <scope>NUCLEOTIDE SEQUENCE [LARGE SCALE GENOMIC DNA]</scope>
    <source>
        <strain evidence="2">N1-4(HMT)</strain>
    </source>
</reference>
<dbReference type="HOGENOM" id="CLU_2715188_0_0_9"/>
<evidence type="ECO:0000313" key="2">
    <source>
        <dbReference type="Proteomes" id="UP000011728"/>
    </source>
</evidence>
<protein>
    <recommendedName>
        <fullName evidence="3">Phage protein</fullName>
    </recommendedName>
</protein>
<dbReference type="Proteomes" id="UP000011728">
    <property type="component" value="Chromosome"/>
</dbReference>
<accession>M1LTU5</accession>
<dbReference type="eggNOG" id="ENOG50327N9">
    <property type="taxonomic scope" value="Bacteria"/>
</dbReference>
<proteinExistence type="predicted"/>